<reference evidence="2" key="1">
    <citation type="submission" date="2019-08" db="EMBL/GenBank/DDBJ databases">
        <authorList>
            <person name="Kucharzyk K."/>
            <person name="Murdoch R.W."/>
            <person name="Higgins S."/>
            <person name="Loffler F."/>
        </authorList>
    </citation>
    <scope>NUCLEOTIDE SEQUENCE</scope>
</reference>
<proteinExistence type="predicted"/>
<feature type="domain" description="N-acetyltransferase" evidence="1">
    <location>
        <begin position="1"/>
        <end position="43"/>
    </location>
</feature>
<evidence type="ECO:0000313" key="2">
    <source>
        <dbReference type="EMBL" id="MPN34249.1"/>
    </source>
</evidence>
<dbReference type="AlphaFoldDB" id="A0A645H831"/>
<dbReference type="Gene3D" id="3.40.630.30">
    <property type="match status" value="1"/>
</dbReference>
<dbReference type="GO" id="GO:0016747">
    <property type="term" value="F:acyltransferase activity, transferring groups other than amino-acyl groups"/>
    <property type="evidence" value="ECO:0007669"/>
    <property type="project" value="InterPro"/>
</dbReference>
<sequence length="43" mass="4941">MFLEVRAGNAVARALYEKEGFSQIGTRRGYYWNGEDAVLYKLP</sequence>
<dbReference type="InterPro" id="IPR016181">
    <property type="entry name" value="Acyl_CoA_acyltransferase"/>
</dbReference>
<dbReference type="EMBL" id="VSSQ01087179">
    <property type="protein sequence ID" value="MPN34249.1"/>
    <property type="molecule type" value="Genomic_DNA"/>
</dbReference>
<name>A0A645H831_9ZZZZ</name>
<organism evidence="2">
    <name type="scientific">bioreactor metagenome</name>
    <dbReference type="NCBI Taxonomy" id="1076179"/>
    <lineage>
        <taxon>unclassified sequences</taxon>
        <taxon>metagenomes</taxon>
        <taxon>ecological metagenomes</taxon>
    </lineage>
</organism>
<gene>
    <name evidence="2" type="ORF">SDC9_181742</name>
</gene>
<accession>A0A645H831</accession>
<comment type="caution">
    <text evidence="2">The sequence shown here is derived from an EMBL/GenBank/DDBJ whole genome shotgun (WGS) entry which is preliminary data.</text>
</comment>
<dbReference type="InterPro" id="IPR000182">
    <property type="entry name" value="GNAT_dom"/>
</dbReference>
<dbReference type="PROSITE" id="PS51186">
    <property type="entry name" value="GNAT"/>
    <property type="match status" value="1"/>
</dbReference>
<dbReference type="SUPFAM" id="SSF55729">
    <property type="entry name" value="Acyl-CoA N-acyltransferases (Nat)"/>
    <property type="match status" value="1"/>
</dbReference>
<evidence type="ECO:0000259" key="1">
    <source>
        <dbReference type="PROSITE" id="PS51186"/>
    </source>
</evidence>
<protein>
    <recommendedName>
        <fullName evidence="1">N-acetyltransferase domain-containing protein</fullName>
    </recommendedName>
</protein>